<organism evidence="3 4">
    <name type="scientific">Pengzhenrongella sicca</name>
    <dbReference type="NCBI Taxonomy" id="2819238"/>
    <lineage>
        <taxon>Bacteria</taxon>
        <taxon>Bacillati</taxon>
        <taxon>Actinomycetota</taxon>
        <taxon>Actinomycetes</taxon>
        <taxon>Micrococcales</taxon>
        <taxon>Pengzhenrongella</taxon>
    </lineage>
</organism>
<feature type="domain" description="Putative amidase" evidence="2">
    <location>
        <begin position="87"/>
        <end position="236"/>
    </location>
</feature>
<sequence length="255" mass="27649">MSTIFSYGGVGVDWPKGSTWADEHELLIDTSDSTPVVLTDRIVEPPADETPGTPEGAAPVPSSAERPTKSSGTGMATQSEPTPNSYNMQGYALEWTMSPNDGDQPGDFNPNFPYYDNNCANFASQVLHAGGWTYKGGVNPYDTANWTPNLTGLAEASRTWSSAKYQYTFVDNNGYDWLPNIWDATPGNLLYTDWDPNDNPDGTIDHVMVVIYDAMGDPSGPLISQKTPNRGAIPLAQSIAYATADGKTIVWYGMQ</sequence>
<dbReference type="AlphaFoldDB" id="A0A8A4ZC14"/>
<evidence type="ECO:0000313" key="4">
    <source>
        <dbReference type="Proteomes" id="UP000663937"/>
    </source>
</evidence>
<protein>
    <submittedName>
        <fullName evidence="3">Amidase domain-containing protein</fullName>
    </submittedName>
</protein>
<feature type="region of interest" description="Disordered" evidence="1">
    <location>
        <begin position="43"/>
        <end position="87"/>
    </location>
</feature>
<gene>
    <name evidence="3" type="ORF">J4E96_14405</name>
</gene>
<name>A0A8A4ZC14_9MICO</name>
<keyword evidence="4" id="KW-1185">Reference proteome</keyword>
<dbReference type="InterPro" id="IPR024301">
    <property type="entry name" value="Amidase_6"/>
</dbReference>
<reference evidence="3" key="1">
    <citation type="submission" date="2021-03" db="EMBL/GenBank/DDBJ databases">
        <title>Pengzhenrongella sicca gen. nov., sp. nov., a new member of suborder Micrococcineae isolated from High-Arctic tundra soil.</title>
        <authorList>
            <person name="Peng F."/>
        </authorList>
    </citation>
    <scope>NUCLEOTIDE SEQUENCE</scope>
    <source>
        <strain evidence="3">LRZ-2</strain>
    </source>
</reference>
<dbReference type="Pfam" id="PF12671">
    <property type="entry name" value="Amidase_6"/>
    <property type="match status" value="1"/>
</dbReference>
<dbReference type="RefSeq" id="WP_227422785.1">
    <property type="nucleotide sequence ID" value="NZ_CP071868.1"/>
</dbReference>
<evidence type="ECO:0000313" key="3">
    <source>
        <dbReference type="EMBL" id="QTE28549.1"/>
    </source>
</evidence>
<proteinExistence type="predicted"/>
<evidence type="ECO:0000256" key="1">
    <source>
        <dbReference type="SAM" id="MobiDB-lite"/>
    </source>
</evidence>
<dbReference type="KEGG" id="psic:J4E96_14405"/>
<feature type="compositionally biased region" description="Polar residues" evidence="1">
    <location>
        <begin position="69"/>
        <end position="87"/>
    </location>
</feature>
<accession>A0A8A4ZC14</accession>
<evidence type="ECO:0000259" key="2">
    <source>
        <dbReference type="Pfam" id="PF12671"/>
    </source>
</evidence>
<dbReference type="Proteomes" id="UP000663937">
    <property type="component" value="Chromosome"/>
</dbReference>
<dbReference type="EMBL" id="CP071868">
    <property type="protein sequence ID" value="QTE28549.1"/>
    <property type="molecule type" value="Genomic_DNA"/>
</dbReference>